<keyword evidence="1" id="KW-1185">Reference proteome</keyword>
<protein>
    <submittedName>
        <fullName evidence="2">Uncharacterized protein</fullName>
    </submittedName>
</protein>
<dbReference type="WBParaSite" id="nRc.2.0.1.t08238-RA">
    <property type="protein sequence ID" value="nRc.2.0.1.t08238-RA"/>
    <property type="gene ID" value="nRc.2.0.1.g08238"/>
</dbReference>
<reference evidence="2" key="1">
    <citation type="submission" date="2022-11" db="UniProtKB">
        <authorList>
            <consortium name="WormBaseParasite"/>
        </authorList>
    </citation>
    <scope>IDENTIFICATION</scope>
</reference>
<evidence type="ECO:0000313" key="1">
    <source>
        <dbReference type="Proteomes" id="UP000887565"/>
    </source>
</evidence>
<accession>A0A915I274</accession>
<evidence type="ECO:0000313" key="2">
    <source>
        <dbReference type="WBParaSite" id="nRc.2.0.1.t08238-RA"/>
    </source>
</evidence>
<dbReference type="Proteomes" id="UP000887565">
    <property type="component" value="Unplaced"/>
</dbReference>
<sequence>MIPNWIGKPEPKWDPKLSDSTKTRIASRITDPDQVTETWIAADRRIFPKICFLGTTIRLLAYFSGIEAAA</sequence>
<organism evidence="1 2">
    <name type="scientific">Romanomermis culicivorax</name>
    <name type="common">Nematode worm</name>
    <dbReference type="NCBI Taxonomy" id="13658"/>
    <lineage>
        <taxon>Eukaryota</taxon>
        <taxon>Metazoa</taxon>
        <taxon>Ecdysozoa</taxon>
        <taxon>Nematoda</taxon>
        <taxon>Enoplea</taxon>
        <taxon>Dorylaimia</taxon>
        <taxon>Mermithida</taxon>
        <taxon>Mermithoidea</taxon>
        <taxon>Mermithidae</taxon>
        <taxon>Romanomermis</taxon>
    </lineage>
</organism>
<name>A0A915I274_ROMCU</name>
<proteinExistence type="predicted"/>
<dbReference type="AlphaFoldDB" id="A0A915I274"/>